<keyword evidence="3" id="KW-0488">Methylation</keyword>
<dbReference type="PROSITE" id="PS50056">
    <property type="entry name" value="TYR_PHOSPHATASE_2"/>
    <property type="match status" value="1"/>
</dbReference>
<dbReference type="GO" id="GO:0005737">
    <property type="term" value="C:cytoplasm"/>
    <property type="evidence" value="ECO:0007669"/>
    <property type="project" value="UniProtKB-ARBA"/>
</dbReference>
<comment type="catalytic activity">
    <reaction evidence="9">
        <text>O-phospho-L-tyrosyl-[protein] + H2O = L-tyrosyl-[protein] + phosphate</text>
        <dbReference type="Rhea" id="RHEA:10684"/>
        <dbReference type="Rhea" id="RHEA-COMP:10136"/>
        <dbReference type="Rhea" id="RHEA-COMP:20101"/>
        <dbReference type="ChEBI" id="CHEBI:15377"/>
        <dbReference type="ChEBI" id="CHEBI:43474"/>
        <dbReference type="ChEBI" id="CHEBI:46858"/>
        <dbReference type="ChEBI" id="CHEBI:61978"/>
        <dbReference type="EC" id="3.1.3.48"/>
    </reaction>
</comment>
<evidence type="ECO:0000256" key="4">
    <source>
        <dbReference type="ARBA" id="ARBA00022801"/>
    </source>
</evidence>
<evidence type="ECO:0000256" key="7">
    <source>
        <dbReference type="ARBA" id="ARBA00023288"/>
    </source>
</evidence>
<evidence type="ECO:0000259" key="10">
    <source>
        <dbReference type="PROSITE" id="PS50056"/>
    </source>
</evidence>
<dbReference type="FunFam" id="3.90.190.10:FF:000086">
    <property type="entry name" value="Protein tyrosine phosphatase-like protein"/>
    <property type="match status" value="1"/>
</dbReference>
<dbReference type="Pfam" id="PF22784">
    <property type="entry name" value="PTP-SAK"/>
    <property type="match status" value="1"/>
</dbReference>
<evidence type="ECO:0000256" key="3">
    <source>
        <dbReference type="ARBA" id="ARBA00022481"/>
    </source>
</evidence>
<sequence length="230" mass="26012">MAAEPTDQDEIFTDASELSENDLFKLSLELTKLPKEELDSIRKIIGVAPTEDIDISSLDPKTLNRIRMYMRHSVIRWKNLQFVVMDTPKNKSMNAYVQICKHYNVTTVCCLTRPEYSKQKFEENGIDLHVLEFQDGSSPPSVVVKQWLKLVKAEFGSKTTNEEPTSAIGVHCAAGLGRAPVLVAVALVEYGLDALKAVELIREKRRGAINQRQLHYLRKYEPDDNSCTIS</sequence>
<name>A0A7S4KTU3_9EUKA</name>
<organism evidence="11">
    <name type="scientific">Paramoeba aestuarina</name>
    <dbReference type="NCBI Taxonomy" id="180227"/>
    <lineage>
        <taxon>Eukaryota</taxon>
        <taxon>Amoebozoa</taxon>
        <taxon>Discosea</taxon>
        <taxon>Flabellinia</taxon>
        <taxon>Dactylopodida</taxon>
        <taxon>Paramoebidae</taxon>
        <taxon>Paramoeba</taxon>
    </lineage>
</organism>
<proteinExistence type="inferred from homology"/>
<dbReference type="SMART" id="SM00404">
    <property type="entry name" value="PTPc_motif"/>
    <property type="match status" value="1"/>
</dbReference>
<keyword evidence="4" id="KW-0378">Hydrolase</keyword>
<comment type="similarity">
    <text evidence="1">Belongs to the protein-tyrosine phosphatase family.</text>
</comment>
<evidence type="ECO:0000256" key="1">
    <source>
        <dbReference type="ARBA" id="ARBA00009580"/>
    </source>
</evidence>
<accession>A0A7S4KTU3</accession>
<dbReference type="InterPro" id="IPR029021">
    <property type="entry name" value="Prot-tyrosine_phosphatase-like"/>
</dbReference>
<dbReference type="EMBL" id="HBKR01016976">
    <property type="protein sequence ID" value="CAE2305256.1"/>
    <property type="molecule type" value="Transcribed_RNA"/>
</dbReference>
<keyword evidence="5" id="KW-0904">Protein phosphatase</keyword>
<feature type="domain" description="Tyrosine specific protein phosphatases" evidence="10">
    <location>
        <begin position="145"/>
        <end position="216"/>
    </location>
</feature>
<evidence type="ECO:0000256" key="9">
    <source>
        <dbReference type="ARBA" id="ARBA00051722"/>
    </source>
</evidence>
<dbReference type="PANTHER" id="PTHR23339">
    <property type="entry name" value="TYROSINE SPECIFIC PROTEIN PHOSPHATASE AND DUAL SPECIFICITY PROTEIN PHOSPHATASE"/>
    <property type="match status" value="1"/>
</dbReference>
<dbReference type="GO" id="GO:0004725">
    <property type="term" value="F:protein tyrosine phosphatase activity"/>
    <property type="evidence" value="ECO:0007669"/>
    <property type="project" value="UniProtKB-EC"/>
</dbReference>
<keyword evidence="7" id="KW-0449">Lipoprotein</keyword>
<keyword evidence="8" id="KW-0636">Prenylation</keyword>
<gene>
    <name evidence="11" type="ORF">NAES01612_LOCUS11257</name>
</gene>
<dbReference type="InterPro" id="IPR057023">
    <property type="entry name" value="PTP-SAK"/>
</dbReference>
<evidence type="ECO:0000256" key="5">
    <source>
        <dbReference type="ARBA" id="ARBA00022912"/>
    </source>
</evidence>
<evidence type="ECO:0000256" key="2">
    <source>
        <dbReference type="ARBA" id="ARBA00013064"/>
    </source>
</evidence>
<keyword evidence="6" id="KW-1015">Disulfide bond</keyword>
<reference evidence="11" key="1">
    <citation type="submission" date="2021-01" db="EMBL/GenBank/DDBJ databases">
        <authorList>
            <person name="Corre E."/>
            <person name="Pelletier E."/>
            <person name="Niang G."/>
            <person name="Scheremetjew M."/>
            <person name="Finn R."/>
            <person name="Kale V."/>
            <person name="Holt S."/>
            <person name="Cochrane G."/>
            <person name="Meng A."/>
            <person name="Brown T."/>
            <person name="Cohen L."/>
        </authorList>
    </citation>
    <scope>NUCLEOTIDE SEQUENCE</scope>
    <source>
        <strain evidence="11">SoJaBio B1-5/56/2</strain>
    </source>
</reference>
<evidence type="ECO:0000256" key="8">
    <source>
        <dbReference type="ARBA" id="ARBA00023289"/>
    </source>
</evidence>
<dbReference type="EC" id="3.1.3.48" evidence="2"/>
<evidence type="ECO:0000313" key="11">
    <source>
        <dbReference type="EMBL" id="CAE2305256.1"/>
    </source>
</evidence>
<evidence type="ECO:0000256" key="6">
    <source>
        <dbReference type="ARBA" id="ARBA00023157"/>
    </source>
</evidence>
<dbReference type="InterPro" id="IPR003595">
    <property type="entry name" value="Tyr_Pase_cat"/>
</dbReference>
<dbReference type="AlphaFoldDB" id="A0A7S4KTU3"/>
<dbReference type="InterPro" id="IPR000387">
    <property type="entry name" value="Tyr_Pase_dom"/>
</dbReference>
<protein>
    <recommendedName>
        <fullName evidence="2">protein-tyrosine-phosphatase</fullName>
        <ecNumber evidence="2">3.1.3.48</ecNumber>
    </recommendedName>
</protein>
<dbReference type="Gene3D" id="3.90.190.10">
    <property type="entry name" value="Protein tyrosine phosphatase superfamily"/>
    <property type="match status" value="1"/>
</dbReference>
<dbReference type="SUPFAM" id="SSF52799">
    <property type="entry name" value="(Phosphotyrosine protein) phosphatases II"/>
    <property type="match status" value="1"/>
</dbReference>
<dbReference type="InterPro" id="IPR050561">
    <property type="entry name" value="PTP"/>
</dbReference>